<dbReference type="GO" id="GO:0009062">
    <property type="term" value="P:fatty acid catabolic process"/>
    <property type="evidence" value="ECO:0007669"/>
    <property type="project" value="TreeGrafter"/>
</dbReference>
<dbReference type="GO" id="GO:0005829">
    <property type="term" value="C:cytosol"/>
    <property type="evidence" value="ECO:0007669"/>
    <property type="project" value="TreeGrafter"/>
</dbReference>
<dbReference type="Pfam" id="PF20789">
    <property type="entry name" value="4HBT_3C"/>
    <property type="match status" value="1"/>
</dbReference>
<evidence type="ECO:0000259" key="3">
    <source>
        <dbReference type="Pfam" id="PF13622"/>
    </source>
</evidence>
<gene>
    <name evidence="5" type="ORF">ALO68_04877</name>
</gene>
<keyword evidence="2" id="KW-0378">Hydrolase</keyword>
<dbReference type="Pfam" id="PF13622">
    <property type="entry name" value="4HBT_3"/>
    <property type="match status" value="1"/>
</dbReference>
<dbReference type="PATRIC" id="fig|251654.3.peg.1603"/>
<comment type="caution">
    <text evidence="5">The sequence shown here is derived from an EMBL/GenBank/DDBJ whole genome shotgun (WGS) entry which is preliminary data.</text>
</comment>
<protein>
    <submittedName>
        <fullName evidence="5">Putative Acyl-CoA thioesterase II</fullName>
    </submittedName>
</protein>
<dbReference type="GO" id="GO:0006637">
    <property type="term" value="P:acyl-CoA metabolic process"/>
    <property type="evidence" value="ECO:0007669"/>
    <property type="project" value="InterPro"/>
</dbReference>
<reference evidence="5 6" key="1">
    <citation type="submission" date="2015-09" db="EMBL/GenBank/DDBJ databases">
        <title>Genome announcement of multiple Pseudomonas syringae strains.</title>
        <authorList>
            <person name="Thakur S."/>
            <person name="Wang P.W."/>
            <person name="Gong Y."/>
            <person name="Weir B.S."/>
            <person name="Guttman D.S."/>
        </authorList>
    </citation>
    <scope>NUCLEOTIDE SEQUENCE [LARGE SCALE GENOMIC DNA]</scope>
    <source>
        <strain evidence="5 6">ICMP4531</strain>
    </source>
</reference>
<dbReference type="PANTHER" id="PTHR11066:SF34">
    <property type="entry name" value="ACYL-COENZYME A THIOESTERASE 8"/>
    <property type="match status" value="1"/>
</dbReference>
<dbReference type="InterPro" id="IPR003703">
    <property type="entry name" value="Acyl_CoA_thio"/>
</dbReference>
<dbReference type="SUPFAM" id="SSF54637">
    <property type="entry name" value="Thioesterase/thiol ester dehydrase-isomerase"/>
    <property type="match status" value="2"/>
</dbReference>
<sequence>MSWSKRMVIIHPLVSRLAGVSMTFSELIDAVRHDPHAVTIPAEWSQGRACFGGLMAALTYDAMRAEVPEGRPVRSLAITFVGPAEPGVPIAFEVEILRHGKAVSQVLGRAVQNGQVMTLIQGSFGAPRQSMIAVAADAAPVLKPVDQCPELPFASGVMPDYLRFMDIRWALGGMPFSNTPSPAIGGHVRFRDEPYASSMNEAHILALVDTWPPAILPHLNAPAPGSSLTWTIEFIQPQPSLDTVQWCSYRAVIEHARDGYGHIAAALWGPDGELIAISRQTVTVFG</sequence>
<dbReference type="GO" id="GO:0047617">
    <property type="term" value="F:fatty acyl-CoA hydrolase activity"/>
    <property type="evidence" value="ECO:0007669"/>
    <property type="project" value="InterPro"/>
</dbReference>
<evidence type="ECO:0000256" key="1">
    <source>
        <dbReference type="ARBA" id="ARBA00006538"/>
    </source>
</evidence>
<accession>A0A0P9TSV6</accession>
<evidence type="ECO:0000313" key="5">
    <source>
        <dbReference type="EMBL" id="KPX44051.1"/>
    </source>
</evidence>
<feature type="domain" description="Acyl-CoA thioesterase-like C-terminal" evidence="4">
    <location>
        <begin position="146"/>
        <end position="284"/>
    </location>
</feature>
<organism evidence="5 6">
    <name type="scientific">Pseudomonas syringae pv. helianthi</name>
    <dbReference type="NCBI Taxonomy" id="251654"/>
    <lineage>
        <taxon>Bacteria</taxon>
        <taxon>Pseudomonadati</taxon>
        <taxon>Pseudomonadota</taxon>
        <taxon>Gammaproteobacteria</taxon>
        <taxon>Pseudomonadales</taxon>
        <taxon>Pseudomonadaceae</taxon>
        <taxon>Pseudomonas</taxon>
    </lineage>
</organism>
<dbReference type="Proteomes" id="UP000050557">
    <property type="component" value="Unassembled WGS sequence"/>
</dbReference>
<dbReference type="AlphaFoldDB" id="A0A0P9TSV6"/>
<dbReference type="PANTHER" id="PTHR11066">
    <property type="entry name" value="ACYL-COA THIOESTERASE"/>
    <property type="match status" value="1"/>
</dbReference>
<comment type="similarity">
    <text evidence="1">Belongs to the C/M/P thioester hydrolase family.</text>
</comment>
<name>A0A0P9TSV6_9PSED</name>
<dbReference type="InterPro" id="IPR029069">
    <property type="entry name" value="HotDog_dom_sf"/>
</dbReference>
<dbReference type="Gene3D" id="2.40.160.210">
    <property type="entry name" value="Acyl-CoA thioesterase, double hotdog domain"/>
    <property type="match status" value="1"/>
</dbReference>
<dbReference type="InterPro" id="IPR049450">
    <property type="entry name" value="ACOT8-like_C"/>
</dbReference>
<dbReference type="EMBL" id="LJQM01000158">
    <property type="protein sequence ID" value="KPX44051.1"/>
    <property type="molecule type" value="Genomic_DNA"/>
</dbReference>
<feature type="domain" description="Acyl-CoA thioesterase-like N-terminal HotDog" evidence="3">
    <location>
        <begin position="41"/>
        <end position="124"/>
    </location>
</feature>
<dbReference type="InterPro" id="IPR049449">
    <property type="entry name" value="TesB_ACOT8-like_N"/>
</dbReference>
<evidence type="ECO:0000259" key="4">
    <source>
        <dbReference type="Pfam" id="PF20789"/>
    </source>
</evidence>
<evidence type="ECO:0000256" key="2">
    <source>
        <dbReference type="ARBA" id="ARBA00022801"/>
    </source>
</evidence>
<proteinExistence type="inferred from homology"/>
<dbReference type="CDD" id="cd03445">
    <property type="entry name" value="Thioesterase_II_repeat2"/>
    <property type="match status" value="1"/>
</dbReference>
<evidence type="ECO:0000313" key="6">
    <source>
        <dbReference type="Proteomes" id="UP000050557"/>
    </source>
</evidence>
<dbReference type="InterPro" id="IPR042171">
    <property type="entry name" value="Acyl-CoA_hotdog"/>
</dbReference>